<keyword evidence="4" id="KW-0862">Zinc</keyword>
<reference evidence="8" key="2">
    <citation type="submission" date="2015-08" db="UniProtKB">
        <authorList>
            <consortium name="WormBaseParasite"/>
        </authorList>
    </citation>
    <scope>IDENTIFICATION</scope>
</reference>
<evidence type="ECO:0000256" key="1">
    <source>
        <dbReference type="ARBA" id="ARBA00022723"/>
    </source>
</evidence>
<dbReference type="SUPFAM" id="SSF57667">
    <property type="entry name" value="beta-beta-alpha zinc fingers"/>
    <property type="match status" value="3"/>
</dbReference>
<dbReference type="GO" id="GO:0000122">
    <property type="term" value="P:negative regulation of transcription by RNA polymerase II"/>
    <property type="evidence" value="ECO:0007669"/>
    <property type="project" value="UniProtKB-ARBA"/>
</dbReference>
<evidence type="ECO:0000256" key="3">
    <source>
        <dbReference type="ARBA" id="ARBA00022771"/>
    </source>
</evidence>
<protein>
    <submittedName>
        <fullName evidence="8">Protein glass (inferred by orthology to a D. melanogaster protein)</fullName>
    </submittedName>
</protein>
<dbReference type="STRING" id="75913.A0A0K0G038"/>
<accession>A0A0K0G038</accession>
<evidence type="ECO:0000259" key="6">
    <source>
        <dbReference type="PROSITE" id="PS50157"/>
    </source>
</evidence>
<evidence type="ECO:0000256" key="2">
    <source>
        <dbReference type="ARBA" id="ARBA00022737"/>
    </source>
</evidence>
<dbReference type="Proteomes" id="UP000035680">
    <property type="component" value="Unassembled WGS sequence"/>
</dbReference>
<keyword evidence="2" id="KW-0677">Repeat</keyword>
<name>A0A0K0G038_STRVS</name>
<dbReference type="PANTHER" id="PTHR23235">
    <property type="entry name" value="KRUEPPEL-LIKE TRANSCRIPTION FACTOR"/>
    <property type="match status" value="1"/>
</dbReference>
<dbReference type="PROSITE" id="PS50157">
    <property type="entry name" value="ZINC_FINGER_C2H2_2"/>
    <property type="match status" value="5"/>
</dbReference>
<dbReference type="AlphaFoldDB" id="A0A0K0G038"/>
<feature type="domain" description="C2H2-type" evidence="6">
    <location>
        <begin position="233"/>
        <end position="260"/>
    </location>
</feature>
<keyword evidence="7" id="KW-1185">Reference proteome</keyword>
<evidence type="ECO:0000256" key="5">
    <source>
        <dbReference type="PROSITE-ProRule" id="PRU00042"/>
    </source>
</evidence>
<sequence>MYSNTLEPFGFSQGPSVPHGTVNHFNSFSFIEQSNFLTSNHGYPQPPENNHWLPNSYTPELHHVPSCNGPTTGFENLIMPDSASLPNNSHIVLPNHRNAPIQMQTSAQVWNTQNTLSMNQFHLNNSFPYNSNPNFGIRRTTYTNMCNSKFNSTFPVFTPMECVEEKKVDDENSKLLTCPTCGKQYCRKSTLKAHMKQHYSGEKPFTCEICGKSFSQAANLTAHRRVHTGEKPFTCKICSRAFSQSSSLTTHLRTHTHDRPYRCRHLHCEKAFTDSSTLTKHMRTHTGQKPYACNLCSMRFSQSGNLHRHMKTHKSQ</sequence>
<dbReference type="GO" id="GO:0000978">
    <property type="term" value="F:RNA polymerase II cis-regulatory region sequence-specific DNA binding"/>
    <property type="evidence" value="ECO:0007669"/>
    <property type="project" value="TreeGrafter"/>
</dbReference>
<evidence type="ECO:0000313" key="7">
    <source>
        <dbReference type="Proteomes" id="UP000035680"/>
    </source>
</evidence>
<keyword evidence="3 5" id="KW-0863">Zinc-finger</keyword>
<feature type="domain" description="C2H2-type" evidence="6">
    <location>
        <begin position="261"/>
        <end position="290"/>
    </location>
</feature>
<dbReference type="InterPro" id="IPR013087">
    <property type="entry name" value="Znf_C2H2_type"/>
</dbReference>
<dbReference type="GO" id="GO:0000981">
    <property type="term" value="F:DNA-binding transcription factor activity, RNA polymerase II-specific"/>
    <property type="evidence" value="ECO:0007669"/>
    <property type="project" value="TreeGrafter"/>
</dbReference>
<feature type="domain" description="C2H2-type" evidence="6">
    <location>
        <begin position="176"/>
        <end position="204"/>
    </location>
</feature>
<dbReference type="WBParaSite" id="SVE_1807000.1">
    <property type="protein sequence ID" value="SVE_1807000.1"/>
    <property type="gene ID" value="SVE_1807000"/>
</dbReference>
<reference evidence="7" key="1">
    <citation type="submission" date="2014-07" db="EMBL/GenBank/DDBJ databases">
        <authorList>
            <person name="Martin A.A"/>
            <person name="De Silva N."/>
        </authorList>
    </citation>
    <scope>NUCLEOTIDE SEQUENCE</scope>
</reference>
<dbReference type="SMART" id="SM00355">
    <property type="entry name" value="ZnF_C2H2"/>
    <property type="match status" value="5"/>
</dbReference>
<dbReference type="PANTHER" id="PTHR23235:SF120">
    <property type="entry name" value="KRUPPEL-LIKE FACTOR 15"/>
    <property type="match status" value="1"/>
</dbReference>
<feature type="domain" description="C2H2-type" evidence="6">
    <location>
        <begin position="205"/>
        <end position="232"/>
    </location>
</feature>
<dbReference type="GO" id="GO:0008270">
    <property type="term" value="F:zinc ion binding"/>
    <property type="evidence" value="ECO:0007669"/>
    <property type="project" value="UniProtKB-KW"/>
</dbReference>
<dbReference type="GO" id="GO:0005634">
    <property type="term" value="C:nucleus"/>
    <property type="evidence" value="ECO:0007669"/>
    <property type="project" value="UniProtKB-ARBA"/>
</dbReference>
<organism evidence="7 8">
    <name type="scientific">Strongyloides venezuelensis</name>
    <name type="common">Threadworm</name>
    <dbReference type="NCBI Taxonomy" id="75913"/>
    <lineage>
        <taxon>Eukaryota</taxon>
        <taxon>Metazoa</taxon>
        <taxon>Ecdysozoa</taxon>
        <taxon>Nematoda</taxon>
        <taxon>Chromadorea</taxon>
        <taxon>Rhabditida</taxon>
        <taxon>Tylenchina</taxon>
        <taxon>Panagrolaimomorpha</taxon>
        <taxon>Strongyloidoidea</taxon>
        <taxon>Strongyloididae</taxon>
        <taxon>Strongyloides</taxon>
    </lineage>
</organism>
<dbReference type="FunFam" id="3.30.160.60:FF:000072">
    <property type="entry name" value="zinc finger protein 143 isoform X1"/>
    <property type="match status" value="1"/>
</dbReference>
<keyword evidence="1" id="KW-0479">Metal-binding</keyword>
<feature type="domain" description="C2H2-type" evidence="6">
    <location>
        <begin position="291"/>
        <end position="316"/>
    </location>
</feature>
<dbReference type="PROSITE" id="PS00028">
    <property type="entry name" value="ZINC_FINGER_C2H2_1"/>
    <property type="match status" value="5"/>
</dbReference>
<dbReference type="Gene3D" id="3.30.160.60">
    <property type="entry name" value="Classic Zinc Finger"/>
    <property type="match status" value="5"/>
</dbReference>
<dbReference type="InterPro" id="IPR036236">
    <property type="entry name" value="Znf_C2H2_sf"/>
</dbReference>
<dbReference type="FunFam" id="3.30.160.60:FF:000446">
    <property type="entry name" value="Zinc finger protein"/>
    <property type="match status" value="1"/>
</dbReference>
<proteinExistence type="predicted"/>
<evidence type="ECO:0000256" key="4">
    <source>
        <dbReference type="ARBA" id="ARBA00022833"/>
    </source>
</evidence>
<dbReference type="Pfam" id="PF00096">
    <property type="entry name" value="zf-C2H2"/>
    <property type="match status" value="5"/>
</dbReference>
<dbReference type="FunFam" id="3.30.160.60:FF:000290">
    <property type="entry name" value="Zinc finger protein 697 isoform X1"/>
    <property type="match status" value="2"/>
</dbReference>
<evidence type="ECO:0000313" key="8">
    <source>
        <dbReference type="WBParaSite" id="SVE_1807000.1"/>
    </source>
</evidence>